<reference evidence="7 8" key="1">
    <citation type="submission" date="2016-10" db="EMBL/GenBank/DDBJ databases">
        <authorList>
            <person name="de Groot N.N."/>
        </authorList>
    </citation>
    <scope>NUCLEOTIDE SEQUENCE [LARGE SCALE GENOMIC DNA]</scope>
    <source>
        <strain evidence="7 8">DSM 29439</strain>
    </source>
</reference>
<feature type="region of interest" description="Disordered" evidence="5">
    <location>
        <begin position="628"/>
        <end position="651"/>
    </location>
</feature>
<evidence type="ECO:0000313" key="7">
    <source>
        <dbReference type="EMBL" id="SEW19430.1"/>
    </source>
</evidence>
<gene>
    <name evidence="7" type="ORF">SAMN05444851_2031</name>
</gene>
<organism evidence="7 8">
    <name type="scientific">Aliiroseovarius sediminilitoris</name>
    <dbReference type="NCBI Taxonomy" id="1173584"/>
    <lineage>
        <taxon>Bacteria</taxon>
        <taxon>Pseudomonadati</taxon>
        <taxon>Pseudomonadota</taxon>
        <taxon>Alphaproteobacteria</taxon>
        <taxon>Rhodobacterales</taxon>
        <taxon>Paracoccaceae</taxon>
        <taxon>Aliiroseovarius</taxon>
    </lineage>
</organism>
<keyword evidence="2" id="KW-0479">Metal-binding</keyword>
<feature type="compositionally biased region" description="Basic and acidic residues" evidence="5">
    <location>
        <begin position="636"/>
        <end position="651"/>
    </location>
</feature>
<accession>A0A1I0PXV9</accession>
<keyword evidence="4" id="KW-0411">Iron-sulfur</keyword>
<feature type="domain" description="4Fe-4S ferredoxin-type" evidence="6">
    <location>
        <begin position="296"/>
        <end position="325"/>
    </location>
</feature>
<dbReference type="STRING" id="1173584.SAMN05444851_2031"/>
<protein>
    <submittedName>
        <fullName evidence="7">4Fe-4S binding domain-containing protein</fullName>
    </submittedName>
</protein>
<evidence type="ECO:0000256" key="1">
    <source>
        <dbReference type="ARBA" id="ARBA00022485"/>
    </source>
</evidence>
<proteinExistence type="predicted"/>
<evidence type="ECO:0000256" key="3">
    <source>
        <dbReference type="ARBA" id="ARBA00023004"/>
    </source>
</evidence>
<dbReference type="InterPro" id="IPR050572">
    <property type="entry name" value="Fe-S_Ferredoxin"/>
</dbReference>
<sequence length="651" mass="68542">MKKTLLICDCLGTQNIDGDALGAATGLECSRMHTALCQAQADLAAKAMAKGGVMIACQQEASRFADLAEDIGAPIPDFVDIRDRAGWTADAAHTTAKMAALVADAALVMPQPKTVDVVSQGTCLILGAPDAAFGAAEKLADILAVTVLVSQPADMPVTTRYDSCVGQLRRVAGTLGQFEVTIDAFQQVLPGGRGTPALTAPRDGAQSGCDLILDLTGDTPLFPAPDKRDGYVRADPDSLPAVADAILAASQMVGTFEKPLHVRLEPSLCAHSRAEKPACSNCLNVCPTGAILPAGEHVSVDPLICAGCGACSAVCPSGAITYDAPPLDHVFRRIYTLATTYRKAGGQTGTLLVHDGHGAEMIRLAARFGKGLPAHVIPLEIDALAMFGHAEMLAALASGFAGVDILLAPKSDRDVLQTQVDLTAAIWSGDHVALLDITDPDRLSDHLFDRNVPTTQLAAPILPQGSRRQITRLAAKTLQPQAEITPLPAHAPYGAVIVDTDACTLCLACASLCPSGALVDNPDKPQLRFQEDACLQCGLCANVCPENAITLQPQLNLTDAALSQVVLHEEEPFACVECGSLFGVKSTVERIVEKLAGNHAMFANPAAARMIQMCENCRVQAQFHSQDNPFTGGERPAVRTTEDYFSKRKDH</sequence>
<dbReference type="SUPFAM" id="SSF54862">
    <property type="entry name" value="4Fe-4S ferredoxins"/>
    <property type="match status" value="1"/>
</dbReference>
<evidence type="ECO:0000313" key="8">
    <source>
        <dbReference type="Proteomes" id="UP000199650"/>
    </source>
</evidence>
<keyword evidence="3" id="KW-0408">Iron</keyword>
<evidence type="ECO:0000259" key="6">
    <source>
        <dbReference type="PROSITE" id="PS51379"/>
    </source>
</evidence>
<dbReference type="GO" id="GO:0051539">
    <property type="term" value="F:4 iron, 4 sulfur cluster binding"/>
    <property type="evidence" value="ECO:0007669"/>
    <property type="project" value="UniProtKB-KW"/>
</dbReference>
<evidence type="ECO:0000256" key="4">
    <source>
        <dbReference type="ARBA" id="ARBA00023014"/>
    </source>
</evidence>
<dbReference type="Pfam" id="PF12838">
    <property type="entry name" value="Fer4_7"/>
    <property type="match status" value="1"/>
</dbReference>
<dbReference type="AlphaFoldDB" id="A0A1I0PXV9"/>
<name>A0A1I0PXV9_9RHOB</name>
<dbReference type="EMBL" id="FOJB01000001">
    <property type="protein sequence ID" value="SEW19430.1"/>
    <property type="molecule type" value="Genomic_DNA"/>
</dbReference>
<dbReference type="PROSITE" id="PS00198">
    <property type="entry name" value="4FE4S_FER_1"/>
    <property type="match status" value="3"/>
</dbReference>
<dbReference type="Proteomes" id="UP000199650">
    <property type="component" value="Unassembled WGS sequence"/>
</dbReference>
<dbReference type="Gene3D" id="3.30.70.20">
    <property type="match status" value="2"/>
</dbReference>
<keyword evidence="8" id="KW-1185">Reference proteome</keyword>
<dbReference type="RefSeq" id="WP_091430344.1">
    <property type="nucleotide sequence ID" value="NZ_FOJB01000001.1"/>
</dbReference>
<dbReference type="InterPro" id="IPR017896">
    <property type="entry name" value="4Fe4S_Fe-S-bd"/>
</dbReference>
<dbReference type="PANTHER" id="PTHR43687:SF4">
    <property type="entry name" value="BLR5484 PROTEIN"/>
    <property type="match status" value="1"/>
</dbReference>
<evidence type="ECO:0000256" key="2">
    <source>
        <dbReference type="ARBA" id="ARBA00022723"/>
    </source>
</evidence>
<feature type="domain" description="4Fe-4S ferredoxin-type" evidence="6">
    <location>
        <begin position="494"/>
        <end position="523"/>
    </location>
</feature>
<dbReference type="GO" id="GO:0046872">
    <property type="term" value="F:metal ion binding"/>
    <property type="evidence" value="ECO:0007669"/>
    <property type="project" value="UniProtKB-KW"/>
</dbReference>
<dbReference type="PANTHER" id="PTHR43687">
    <property type="entry name" value="ADENYLYLSULFATE REDUCTASE, BETA SUBUNIT"/>
    <property type="match status" value="1"/>
</dbReference>
<dbReference type="OrthoDB" id="9800445at2"/>
<dbReference type="InterPro" id="IPR017900">
    <property type="entry name" value="4Fe4S_Fe_S_CS"/>
</dbReference>
<dbReference type="PROSITE" id="PS51379">
    <property type="entry name" value="4FE4S_FER_2"/>
    <property type="match status" value="3"/>
</dbReference>
<evidence type="ECO:0000256" key="5">
    <source>
        <dbReference type="SAM" id="MobiDB-lite"/>
    </source>
</evidence>
<keyword evidence="1" id="KW-0004">4Fe-4S</keyword>
<dbReference type="Pfam" id="PF13187">
    <property type="entry name" value="Fer4_9"/>
    <property type="match status" value="1"/>
</dbReference>
<feature type="domain" description="4Fe-4S ferredoxin-type" evidence="6">
    <location>
        <begin position="525"/>
        <end position="554"/>
    </location>
</feature>